<dbReference type="GO" id="GO:0070062">
    <property type="term" value="C:extracellular exosome"/>
    <property type="evidence" value="ECO:0007669"/>
    <property type="project" value="TreeGrafter"/>
</dbReference>
<dbReference type="GO" id="GO:0034144">
    <property type="term" value="P:negative regulation of toll-like receptor 4 signaling pathway"/>
    <property type="evidence" value="ECO:0007669"/>
    <property type="project" value="Ensembl"/>
</dbReference>
<evidence type="ECO:0000313" key="4">
    <source>
        <dbReference type="Proteomes" id="UP000005225"/>
    </source>
</evidence>
<dbReference type="Pfam" id="PF01273">
    <property type="entry name" value="LBP_BPI_CETP"/>
    <property type="match status" value="1"/>
</dbReference>
<keyword evidence="4" id="KW-1185">Reference proteome</keyword>
<dbReference type="FunCoup" id="H0X3D5">
    <property type="interactions" value="137"/>
</dbReference>
<dbReference type="PANTHER" id="PTHR47395:SF1">
    <property type="entry name" value="BPI FOLD-CONTAINING FAMILY B MEMBER 1"/>
    <property type="match status" value="1"/>
</dbReference>
<dbReference type="EMBL" id="AAQR03054157">
    <property type="status" value="NOT_ANNOTATED_CDS"/>
    <property type="molecule type" value="Genomic_DNA"/>
</dbReference>
<dbReference type="SUPFAM" id="SSF55394">
    <property type="entry name" value="Bactericidal permeability-increasing protein, BPI"/>
    <property type="match status" value="2"/>
</dbReference>
<dbReference type="InterPro" id="IPR017943">
    <property type="entry name" value="Bactericidal_perm-incr_a/b_dom"/>
</dbReference>
<dbReference type="Ensembl" id="ENSOGAT00000010760.2">
    <property type="protein sequence ID" value="ENSOGAP00000009627.2"/>
    <property type="gene ID" value="ENSOGAG00000010753.2"/>
</dbReference>
<dbReference type="InterPro" id="IPR001124">
    <property type="entry name" value="Lipid-bd_serum_glycop_C"/>
</dbReference>
<dbReference type="InParanoid" id="H0X3D5"/>
<dbReference type="GO" id="GO:0002227">
    <property type="term" value="P:innate immune response in mucosa"/>
    <property type="evidence" value="ECO:0007669"/>
    <property type="project" value="Ensembl"/>
</dbReference>
<dbReference type="PANTHER" id="PTHR47395">
    <property type="entry name" value="BPI FOLD-CONTAINING FAMILY B MEMBER 1"/>
    <property type="match status" value="1"/>
</dbReference>
<reference evidence="3" key="3">
    <citation type="submission" date="2025-09" db="UniProtKB">
        <authorList>
            <consortium name="Ensembl"/>
        </authorList>
    </citation>
    <scope>IDENTIFICATION</scope>
</reference>
<dbReference type="Gene3D" id="3.15.10.10">
    <property type="entry name" value="Bactericidal permeability-increasing protein, domain 1"/>
    <property type="match status" value="1"/>
</dbReference>
<dbReference type="STRING" id="30611.ENSOGAP00000009627"/>
<dbReference type="GeneTree" id="ENSGT01100000263546"/>
<protein>
    <submittedName>
        <fullName evidence="3">BPI fold containing family B member 1</fullName>
    </submittedName>
</protein>
<sequence>MASLWTFTLLCGLLTDTLVQATLSPPVLLNLGPEVIKEKLTQELQDHGATAILQQLPLLRAMKEKPASGIPLLGSLVDTVLSKIIWLKVTSANILQMQVQASAANQELMVNIPLDMVAGFNTPLVKTIVKLQMQTEIQAVIRVETSKEGPTRHILSNCSTSPGSLRLTLLYKLSILVNILADKVIELLAPALPQLVKNELCPVIELAFNDMYADLLKMVKAVPISLSPDRLEFDLLSPAIKDNAIQFNLVAKLLDSKGTVNKYFNNSVASLTIPTLGSTPFSLIVRQDVVNAVVAALVPPEEIIILLDYVLPELARELKARIRVINEKAADQLGPTQIVKIRTQETPKLLLSQDSATVAQLIVLEVFATNEALHPFFTLGIEASSEAQFYTKGDLLMLNFNNLRCNRIQLMNWAIGWFKPEPLTNIITEILLSTLLPNQNGKLRPGVPVSIVKDLGFEAASCSLIKNALVVTPASSQMLDSPLSQ</sequence>
<feature type="chain" id="PRO_5003544371" evidence="1">
    <location>
        <begin position="22"/>
        <end position="485"/>
    </location>
</feature>
<dbReference type="OMA" id="ELCPVIK"/>
<keyword evidence="1" id="KW-0732">Signal</keyword>
<dbReference type="InterPro" id="IPR021193">
    <property type="entry name" value="Bpifb1"/>
</dbReference>
<evidence type="ECO:0000259" key="2">
    <source>
        <dbReference type="SMART" id="SM00328"/>
    </source>
</evidence>
<dbReference type="Proteomes" id="UP000005225">
    <property type="component" value="Unassembled WGS sequence"/>
</dbReference>
<dbReference type="InterPro" id="IPR017942">
    <property type="entry name" value="Lipid-bd_serum_glycop_N"/>
</dbReference>
<reference evidence="3" key="2">
    <citation type="submission" date="2025-08" db="UniProtKB">
        <authorList>
            <consortium name="Ensembl"/>
        </authorList>
    </citation>
    <scope>IDENTIFICATION</scope>
</reference>
<feature type="signal peptide" evidence="1">
    <location>
        <begin position="1"/>
        <end position="21"/>
    </location>
</feature>
<accession>H0X3D5</accession>
<dbReference type="HOGENOM" id="CLU_050473_0_0_1"/>
<reference evidence="4" key="1">
    <citation type="submission" date="2011-03" db="EMBL/GenBank/DDBJ databases">
        <title>Version 3 of the genome sequence of Otolemur garnettii (Bushbaby).</title>
        <authorList>
            <consortium name="The Broad Institute Genome Sequencing Platform"/>
            <person name="Di Palma F."/>
            <person name="Johnson J."/>
            <person name="Lander E.S."/>
            <person name="Lindblad-Toh K."/>
            <person name="Jaffe D.B."/>
            <person name="Gnerre S."/>
            <person name="MacCallum I."/>
            <person name="Przybylski D."/>
            <person name="Ribeiro F.J."/>
            <person name="Burton J.N."/>
            <person name="Walker B.J."/>
            <person name="Sharpe T."/>
            <person name="Hall G."/>
        </authorList>
    </citation>
    <scope>NUCLEOTIDE SEQUENCE [LARGE SCALE GENOMIC DNA]</scope>
</reference>
<name>H0X3D5_OTOGA</name>
<dbReference type="CDD" id="cd00025">
    <property type="entry name" value="BPI1"/>
    <property type="match status" value="1"/>
</dbReference>
<dbReference type="eggNOG" id="KOG4160">
    <property type="taxonomic scope" value="Eukaryota"/>
</dbReference>
<proteinExistence type="predicted"/>
<feature type="domain" description="Lipid-binding serum glycoprotein N-terminal" evidence="2">
    <location>
        <begin position="36"/>
        <end position="267"/>
    </location>
</feature>
<dbReference type="GO" id="GO:0008289">
    <property type="term" value="F:lipid binding"/>
    <property type="evidence" value="ECO:0007669"/>
    <property type="project" value="InterPro"/>
</dbReference>
<dbReference type="EMBL" id="AAQR03054156">
    <property type="status" value="NOT_ANNOTATED_CDS"/>
    <property type="molecule type" value="Genomic_DNA"/>
</dbReference>
<evidence type="ECO:0000313" key="3">
    <source>
        <dbReference type="Ensembl" id="ENSOGAP00000009627.2"/>
    </source>
</evidence>
<dbReference type="Pfam" id="PF02886">
    <property type="entry name" value="LBP_BPI_CETP_C"/>
    <property type="match status" value="1"/>
</dbReference>
<dbReference type="SMART" id="SM00328">
    <property type="entry name" value="BPI1"/>
    <property type="match status" value="1"/>
</dbReference>
<gene>
    <name evidence="3" type="primary">BPIFB1</name>
</gene>
<dbReference type="AlphaFoldDB" id="H0X3D5"/>
<dbReference type="PIRSF" id="PIRSF037186">
    <property type="entry name" value="PLUNC_long_form"/>
    <property type="match status" value="1"/>
</dbReference>
<evidence type="ECO:0000256" key="1">
    <source>
        <dbReference type="SAM" id="SignalP"/>
    </source>
</evidence>
<organism evidence="3 4">
    <name type="scientific">Otolemur garnettii</name>
    <name type="common">Small-eared galago</name>
    <name type="synonym">Garnett's greater bushbaby</name>
    <dbReference type="NCBI Taxonomy" id="30611"/>
    <lineage>
        <taxon>Eukaryota</taxon>
        <taxon>Metazoa</taxon>
        <taxon>Chordata</taxon>
        <taxon>Craniata</taxon>
        <taxon>Vertebrata</taxon>
        <taxon>Euteleostomi</taxon>
        <taxon>Mammalia</taxon>
        <taxon>Eutheria</taxon>
        <taxon>Euarchontoglires</taxon>
        <taxon>Primates</taxon>
        <taxon>Strepsirrhini</taxon>
        <taxon>Lorisiformes</taxon>
        <taxon>Galagidae</taxon>
        <taxon>Otolemur</taxon>
    </lineage>
</organism>
<dbReference type="Gene3D" id="3.15.20.10">
    <property type="entry name" value="Bactericidal permeability-increasing protein, domain 2"/>
    <property type="match status" value="1"/>
</dbReference>